<feature type="compositionally biased region" description="Low complexity" evidence="5">
    <location>
        <begin position="330"/>
        <end position="340"/>
    </location>
</feature>
<sequence>MKAGLEIHQQLAVGKLFCACPAELSEEVLGSFDRSLRASSGENRVVDPAAALQASRGLVYRYEVVPPSCLVDMDEEPPSPLNPDALDTALTMALLLDATPVDEVVVMRKIVVDGSTTTGFQRTALIATGGHLEIRGRRYGIESICLEEDAGRKIAERPGGVTYRLDRLGIPLIEIATAPDITDGVEAREVAEEIGSLLRATGRVRRGIGTIREDLNVSIEGGRRIEIKGVQELRRIQEFAEREVQRQEFLLGLREALRRRSAHVPAPTWRDVSDLFRDVTAGPLAAVRTSGAVVGALVLPGVRRAPALAGRAGGAAGPRTGGPGPGGRSRGPAPLGRTAGSRGGRSPRRGDPARPRPHG</sequence>
<feature type="region of interest" description="Disordered" evidence="5">
    <location>
        <begin position="309"/>
        <end position="359"/>
    </location>
</feature>
<dbReference type="InterPro" id="IPR014746">
    <property type="entry name" value="Gln_synth/guanido_kin_cat_dom"/>
</dbReference>
<comment type="caution">
    <text evidence="7">The sequence shown here is derived from an EMBL/GenBank/DDBJ whole genome shotgun (WGS) entry which is preliminary data.</text>
</comment>
<dbReference type="GO" id="GO:0050567">
    <property type="term" value="F:glutaminyl-tRNA synthase (glutamine-hydrolyzing) activity"/>
    <property type="evidence" value="ECO:0007669"/>
    <property type="project" value="TreeGrafter"/>
</dbReference>
<feature type="domain" description="Aspartyl/Glutamyl-tRNA(Gln) amidotransferase subunit B/E catalytic" evidence="6">
    <location>
        <begin position="2"/>
        <end position="251"/>
    </location>
</feature>
<protein>
    <submittedName>
        <fullName evidence="7">Aspartyl-tRNA(Asn) amidotransferase, B subunit</fullName>
    </submittedName>
</protein>
<keyword evidence="3" id="KW-0067">ATP-binding</keyword>
<dbReference type="PANTHER" id="PTHR11659">
    <property type="entry name" value="GLUTAMYL-TRNA GLN AMIDOTRANSFERASE SUBUNIT B MITOCHONDRIAL AND PROKARYOTIC PET112-RELATED"/>
    <property type="match status" value="1"/>
</dbReference>
<dbReference type="GO" id="GO:0006412">
    <property type="term" value="P:translation"/>
    <property type="evidence" value="ECO:0007669"/>
    <property type="project" value="UniProtKB-KW"/>
</dbReference>
<dbReference type="SUPFAM" id="SSF55931">
    <property type="entry name" value="Glutamine synthetase/guanido kinase"/>
    <property type="match status" value="1"/>
</dbReference>
<dbReference type="PROSITE" id="PS01234">
    <property type="entry name" value="GATB"/>
    <property type="match status" value="1"/>
</dbReference>
<evidence type="ECO:0000256" key="5">
    <source>
        <dbReference type="SAM" id="MobiDB-lite"/>
    </source>
</evidence>
<keyword evidence="2" id="KW-0547">Nucleotide-binding</keyword>
<evidence type="ECO:0000313" key="7">
    <source>
        <dbReference type="EMBL" id="EQD35236.1"/>
    </source>
</evidence>
<evidence type="ECO:0000256" key="4">
    <source>
        <dbReference type="ARBA" id="ARBA00022917"/>
    </source>
</evidence>
<dbReference type="InterPro" id="IPR017959">
    <property type="entry name" value="Asn/Gln-tRNA_amidoTrfase_suB/E"/>
</dbReference>
<evidence type="ECO:0000259" key="6">
    <source>
        <dbReference type="Pfam" id="PF02934"/>
    </source>
</evidence>
<keyword evidence="7" id="KW-0808">Transferase</keyword>
<reference evidence="7" key="1">
    <citation type="submission" date="2013-08" db="EMBL/GenBank/DDBJ databases">
        <authorList>
            <person name="Mendez C."/>
            <person name="Richter M."/>
            <person name="Ferrer M."/>
            <person name="Sanchez J."/>
        </authorList>
    </citation>
    <scope>NUCLEOTIDE SEQUENCE</scope>
</reference>
<dbReference type="Pfam" id="PF02934">
    <property type="entry name" value="GatB_N"/>
    <property type="match status" value="1"/>
</dbReference>
<evidence type="ECO:0000256" key="1">
    <source>
        <dbReference type="ARBA" id="ARBA00022598"/>
    </source>
</evidence>
<name>T0YIM3_9ZZZZ</name>
<feature type="non-terminal residue" evidence="7">
    <location>
        <position position="359"/>
    </location>
</feature>
<evidence type="ECO:0000256" key="2">
    <source>
        <dbReference type="ARBA" id="ARBA00022741"/>
    </source>
</evidence>
<evidence type="ECO:0000256" key="3">
    <source>
        <dbReference type="ARBA" id="ARBA00022840"/>
    </source>
</evidence>
<organism evidence="7">
    <name type="scientific">mine drainage metagenome</name>
    <dbReference type="NCBI Taxonomy" id="410659"/>
    <lineage>
        <taxon>unclassified sequences</taxon>
        <taxon>metagenomes</taxon>
        <taxon>ecological metagenomes</taxon>
    </lineage>
</organism>
<dbReference type="EMBL" id="AUZZ01009006">
    <property type="protein sequence ID" value="EQD35236.1"/>
    <property type="molecule type" value="Genomic_DNA"/>
</dbReference>
<gene>
    <name evidence="7" type="ORF">B2A_12485</name>
</gene>
<reference evidence="7" key="2">
    <citation type="journal article" date="2014" name="ISME J.">
        <title>Microbial stratification in low pH oxic and suboxic macroscopic growths along an acid mine drainage.</title>
        <authorList>
            <person name="Mendez-Garcia C."/>
            <person name="Mesa V."/>
            <person name="Sprenger R.R."/>
            <person name="Richter M."/>
            <person name="Diez M.S."/>
            <person name="Solano J."/>
            <person name="Bargiela R."/>
            <person name="Golyshina O.V."/>
            <person name="Manteca A."/>
            <person name="Ramos J.L."/>
            <person name="Gallego J.R."/>
            <person name="Llorente I."/>
            <person name="Martins Dos Santos V.A."/>
            <person name="Jensen O.N."/>
            <person name="Pelaez A.I."/>
            <person name="Sanchez J."/>
            <person name="Ferrer M."/>
        </authorList>
    </citation>
    <scope>NUCLEOTIDE SEQUENCE</scope>
</reference>
<keyword evidence="4" id="KW-0648">Protein biosynthesis</keyword>
<dbReference type="InterPro" id="IPR006075">
    <property type="entry name" value="Asn/Gln-tRNA_Trfase_suB/E_cat"/>
</dbReference>
<dbReference type="AlphaFoldDB" id="T0YIM3"/>
<dbReference type="GO" id="GO:0070681">
    <property type="term" value="P:glutaminyl-tRNAGln biosynthesis via transamidation"/>
    <property type="evidence" value="ECO:0007669"/>
    <property type="project" value="TreeGrafter"/>
</dbReference>
<feature type="compositionally biased region" description="Basic and acidic residues" evidence="5">
    <location>
        <begin position="348"/>
        <end position="359"/>
    </location>
</feature>
<dbReference type="InterPro" id="IPR004414">
    <property type="entry name" value="GatE"/>
</dbReference>
<feature type="compositionally biased region" description="Gly residues" evidence="5">
    <location>
        <begin position="311"/>
        <end position="329"/>
    </location>
</feature>
<dbReference type="GO" id="GO:0016740">
    <property type="term" value="F:transferase activity"/>
    <property type="evidence" value="ECO:0007669"/>
    <property type="project" value="UniProtKB-KW"/>
</dbReference>
<dbReference type="NCBIfam" id="TIGR00134">
    <property type="entry name" value="gatE_arch"/>
    <property type="match status" value="1"/>
</dbReference>
<dbReference type="GO" id="GO:0005524">
    <property type="term" value="F:ATP binding"/>
    <property type="evidence" value="ECO:0007669"/>
    <property type="project" value="UniProtKB-KW"/>
</dbReference>
<proteinExistence type="predicted"/>
<dbReference type="PANTHER" id="PTHR11659:SF2">
    <property type="entry name" value="GLUTAMYL-TRNA(GLN) AMIDOTRANSFERASE SUBUNIT E"/>
    <property type="match status" value="1"/>
</dbReference>
<dbReference type="InterPro" id="IPR017958">
    <property type="entry name" value="Gln-tRNA_amidoTrfase_suB_CS"/>
</dbReference>
<keyword evidence="1" id="KW-0436">Ligase</keyword>
<accession>T0YIM3</accession>